<organism evidence="2 3">
    <name type="scientific">Lelliottia aquatilis</name>
    <dbReference type="NCBI Taxonomy" id="2080838"/>
    <lineage>
        <taxon>Bacteria</taxon>
        <taxon>Pseudomonadati</taxon>
        <taxon>Pseudomonadota</taxon>
        <taxon>Gammaproteobacteria</taxon>
        <taxon>Enterobacterales</taxon>
        <taxon>Enterobacteriaceae</taxon>
        <taxon>Lelliottia</taxon>
    </lineage>
</organism>
<reference evidence="2 3" key="1">
    <citation type="submission" date="2018-02" db="EMBL/GenBank/DDBJ databases">
        <title>Lelliotia aquatilis sp. nov., isolated from drinking water.</title>
        <authorList>
            <person name="Kaempfer P."/>
            <person name="Glaeser S."/>
            <person name="Exner M."/>
            <person name="Doijad S."/>
            <person name="Chakraborty T."/>
        </authorList>
    </citation>
    <scope>NUCLEOTIDE SEQUENCE [LARGE SCALE GENOMIC DNA]</scope>
    <source>
        <strain evidence="2 3">6331-17</strain>
    </source>
</reference>
<accession>A0ABX4ZWU0</accession>
<evidence type="ECO:0000313" key="3">
    <source>
        <dbReference type="Proteomes" id="UP000237025"/>
    </source>
</evidence>
<comment type="caution">
    <text evidence="2">The sequence shown here is derived from an EMBL/GenBank/DDBJ whole genome shotgun (WGS) entry which is preliminary data.</text>
</comment>
<dbReference type="EMBL" id="PQVW01000026">
    <property type="protein sequence ID" value="POZ18947.1"/>
    <property type="molecule type" value="Genomic_DNA"/>
</dbReference>
<sequence length="170" mass="17787">MKFMKRQYRSASRCLAFSLAGLLMVASTGCANRPATRAQGPVPALSASGGGDAPSMPVVRAEAMSGEPRTEESLVEGTPTVGGAMEVCLYEAEQLQRLGNTSQKSLVAGLYRNIRAAQAYTPMAQKLSPGTASTVTPLYEYAVNDACNSVEQALLSVLKKQVPATGGGRD</sequence>
<dbReference type="Proteomes" id="UP000237025">
    <property type="component" value="Unassembled WGS sequence"/>
</dbReference>
<protein>
    <recommendedName>
        <fullName evidence="4">Lipoprotein</fullName>
    </recommendedName>
</protein>
<proteinExistence type="predicted"/>
<keyword evidence="1" id="KW-0732">Signal</keyword>
<keyword evidence="3" id="KW-1185">Reference proteome</keyword>
<name>A0ABX4ZWU0_9ENTR</name>
<feature type="chain" id="PRO_5045225741" description="Lipoprotein" evidence="1">
    <location>
        <begin position="32"/>
        <end position="170"/>
    </location>
</feature>
<evidence type="ECO:0000313" key="2">
    <source>
        <dbReference type="EMBL" id="POZ18947.1"/>
    </source>
</evidence>
<feature type="signal peptide" evidence="1">
    <location>
        <begin position="1"/>
        <end position="31"/>
    </location>
</feature>
<evidence type="ECO:0008006" key="4">
    <source>
        <dbReference type="Google" id="ProtNLM"/>
    </source>
</evidence>
<gene>
    <name evidence="2" type="ORF">C3712_22325</name>
</gene>
<evidence type="ECO:0000256" key="1">
    <source>
        <dbReference type="SAM" id="SignalP"/>
    </source>
</evidence>
<dbReference type="PROSITE" id="PS51257">
    <property type="entry name" value="PROKAR_LIPOPROTEIN"/>
    <property type="match status" value="1"/>
</dbReference>